<dbReference type="Pfam" id="PF12732">
    <property type="entry name" value="YtxH"/>
    <property type="match status" value="1"/>
</dbReference>
<dbReference type="AlphaFoldDB" id="A0A4D7CW73"/>
<dbReference type="EMBL" id="CP039712">
    <property type="protein sequence ID" value="QCI86551.1"/>
    <property type="molecule type" value="Genomic_DNA"/>
</dbReference>
<proteinExistence type="predicted"/>
<keyword evidence="2" id="KW-1185">Reference proteome</keyword>
<name>A0A4D7CW73_9ENTE</name>
<dbReference type="InterPro" id="IPR052928">
    <property type="entry name" value="Desiccation-related_membrane"/>
</dbReference>
<dbReference type="PANTHER" id="PTHR35792">
    <property type="entry name" value="GENERAL STRESS PROTEIN"/>
    <property type="match status" value="1"/>
</dbReference>
<dbReference type="OrthoDB" id="9940361at2"/>
<accession>A0A4D7CW73</accession>
<dbReference type="Proteomes" id="UP000298615">
    <property type="component" value="Chromosome"/>
</dbReference>
<protein>
    <submittedName>
        <fullName evidence="1">YtxH domain-containing protein</fullName>
    </submittedName>
</protein>
<reference evidence="1 2" key="1">
    <citation type="submission" date="2019-04" db="EMBL/GenBank/DDBJ databases">
        <title>Vagococcus sp. nov., isolated from faeces of yaks (Bos grunniens).</title>
        <authorList>
            <person name="Ge Y."/>
        </authorList>
    </citation>
    <scope>NUCLEOTIDE SEQUENCE [LARGE SCALE GENOMIC DNA]</scope>
    <source>
        <strain evidence="1 2">MN-17</strain>
    </source>
</reference>
<dbReference type="Gene3D" id="1.20.120.20">
    <property type="entry name" value="Apolipoprotein"/>
    <property type="match status" value="1"/>
</dbReference>
<dbReference type="RefSeq" id="WP_136953382.1">
    <property type="nucleotide sequence ID" value="NZ_CP039712.1"/>
</dbReference>
<dbReference type="PANTHER" id="PTHR35792:SF1">
    <property type="entry name" value="SLL0268 PROTEIN"/>
    <property type="match status" value="1"/>
</dbReference>
<dbReference type="InterPro" id="IPR024623">
    <property type="entry name" value="YtxH"/>
</dbReference>
<gene>
    <name evidence="1" type="ORF">FA707_06015</name>
</gene>
<evidence type="ECO:0000313" key="1">
    <source>
        <dbReference type="EMBL" id="QCI86551.1"/>
    </source>
</evidence>
<organism evidence="1 2">
    <name type="scientific">Vagococcus zengguangii</name>
    <dbReference type="NCBI Taxonomy" id="2571750"/>
    <lineage>
        <taxon>Bacteria</taxon>
        <taxon>Bacillati</taxon>
        <taxon>Bacillota</taxon>
        <taxon>Bacilli</taxon>
        <taxon>Lactobacillales</taxon>
        <taxon>Enterococcaceae</taxon>
        <taxon>Vagococcus</taxon>
    </lineage>
</organism>
<dbReference type="KEGG" id="vao:FA707_06015"/>
<evidence type="ECO:0000313" key="2">
    <source>
        <dbReference type="Proteomes" id="UP000298615"/>
    </source>
</evidence>
<sequence>MSKKNNGGFLLGAIIGGAAAAAAALLMAPKAGKETREELLDQMDDLKAKSSDYTQLAKDKGSKALSKAQDIKESTLSTLKRNSEELADDLKETVEKSEWEDRLDNLVDGAQDIVLDVKEMSTKAVNRAQEVASDFKDGVQSAFDKSETDELIADAKDAVDETVTTAKDAAADVADAVETTTEEIKDEVDHHLS</sequence>